<reference evidence="1" key="1">
    <citation type="submission" date="2019-03" db="EMBL/GenBank/DDBJ databases">
        <authorList>
            <person name="Gallo Y."/>
            <person name="Sierra A."/>
            <person name="Gutierrez P."/>
            <person name="Marin M."/>
        </authorList>
    </citation>
    <scope>NUCLEOTIDE SEQUENCE</scope>
    <source>
        <strain evidence="1">Antioquia-May4</strain>
    </source>
</reference>
<accession>A0A5J6RDE9</accession>
<protein>
    <recommendedName>
        <fullName evidence="2">P27</fullName>
    </recommendedName>
</protein>
<sequence>MRYCVSILRTMENPELISYPSNGNTQFASDEFIAYQINAVVNALQKYALYSADELSAFRDHCGVILNLISRHGESVNMFSRNSKIFESLINNSVPEETILRNKGIYFPTLSVYELQDILNNFVVTLNFLIDVKTGIVTEVILSSCIDEFNVKNFRGLKNILRAKLTTKYPLTRFVSLEMAFDDNGKQDIARFLKNMRTDDVDPKKVLRKIVQDLNLAFMFELSFHYLNDGLIIFKINNKH</sequence>
<evidence type="ECO:0000313" key="1">
    <source>
        <dbReference type="EMBL" id="QEY87997.1"/>
    </source>
</evidence>
<organism evidence="1">
    <name type="scientific">Potato yellow vein virus</name>
    <dbReference type="NCBI Taxonomy" id="103881"/>
    <lineage>
        <taxon>Viruses</taxon>
        <taxon>Riboviria</taxon>
        <taxon>Orthornavirae</taxon>
        <taxon>Kitrinoviricota</taxon>
        <taxon>Alsuviricetes</taxon>
        <taxon>Martellivirales</taxon>
        <taxon>Closteroviridae</taxon>
        <taxon>Crinivirus</taxon>
        <taxon>Crinivirus flavisolani</taxon>
    </lineage>
</organism>
<proteinExistence type="predicted"/>
<name>A0A5J6RDE9_9CLOS</name>
<evidence type="ECO:0008006" key="2">
    <source>
        <dbReference type="Google" id="ProtNLM"/>
    </source>
</evidence>
<dbReference type="EMBL" id="MK618651">
    <property type="protein sequence ID" value="QEY87997.1"/>
    <property type="molecule type" value="Genomic_RNA"/>
</dbReference>